<reference evidence="1" key="1">
    <citation type="submission" date="2022-06" db="EMBL/GenBank/DDBJ databases">
        <title>Complete genome sequence of Mycobacterium pseudoshottsii NJB1907-Z4.</title>
        <authorList>
            <person name="Komine T."/>
            <person name="Fukano H."/>
            <person name="Wada S."/>
        </authorList>
    </citation>
    <scope>NUCLEOTIDE SEQUENCE</scope>
    <source>
        <strain evidence="1">NJB1907-Z4</strain>
    </source>
</reference>
<name>A0A9N7QPY5_9MYCO</name>
<protein>
    <submittedName>
        <fullName evidence="1">Uncharacterized protein</fullName>
    </submittedName>
</protein>
<keyword evidence="2" id="KW-1185">Reference proteome</keyword>
<sequence>MLSPEAANDAANATPKAAVTPIAGAPLISEVAIAAMSSSAVAIRSWRGSCGCARWSPATNDPSTQAIELSVMRENSRSDFKLIVLQQNAHPQTHMRRGHQPDGCVPRCARHGPARW</sequence>
<dbReference type="EMBL" id="AP026367">
    <property type="protein sequence ID" value="BDN84320.1"/>
    <property type="molecule type" value="Genomic_DNA"/>
</dbReference>
<dbReference type="AlphaFoldDB" id="A0A9N7QPY5"/>
<dbReference type="Proteomes" id="UP001058626">
    <property type="component" value="Chromosome"/>
</dbReference>
<proteinExistence type="predicted"/>
<accession>A0A9N7QPY5</accession>
<evidence type="ECO:0000313" key="1">
    <source>
        <dbReference type="EMBL" id="BDN84320.1"/>
    </source>
</evidence>
<evidence type="ECO:0000313" key="2">
    <source>
        <dbReference type="Proteomes" id="UP001058626"/>
    </source>
</evidence>
<gene>
    <name evidence="1" type="ORF">NJB1907Z4_C45350</name>
</gene>
<organism evidence="1 2">
    <name type="scientific">Mycobacterium pseudoshottsii</name>
    <dbReference type="NCBI Taxonomy" id="265949"/>
    <lineage>
        <taxon>Bacteria</taxon>
        <taxon>Bacillati</taxon>
        <taxon>Actinomycetota</taxon>
        <taxon>Actinomycetes</taxon>
        <taxon>Mycobacteriales</taxon>
        <taxon>Mycobacteriaceae</taxon>
        <taxon>Mycobacterium</taxon>
        <taxon>Mycobacterium ulcerans group</taxon>
    </lineage>
</organism>